<evidence type="ECO:0000256" key="4">
    <source>
        <dbReference type="ARBA" id="ARBA00010617"/>
    </source>
</evidence>
<evidence type="ECO:0000256" key="13">
    <source>
        <dbReference type="PIRSR" id="PIRSR602401-1"/>
    </source>
</evidence>
<evidence type="ECO:0000256" key="7">
    <source>
        <dbReference type="ARBA" id="ARBA00022824"/>
    </source>
</evidence>
<sequence length="646" mass="73889">MYPDLRGEKARGGEPVKKTISPHHPLPTSTIQCIATRPGVRMVQTESAIMSLLEVVWSYSDWILVAVLLMSAIYTLGTWNYNYFSKQNIPYVKPIPFLGNMAPVFFGKMSNTENVNRLYRTHRGQRVTGTFQYGKPSAYINDPELIKTIMIKDFDHFTDHHFGVSPDRDELFTETLIFLRGASTAHLEWLLSPSIGTSNPRVDGLDLAQEVQPNIHKAEGLVYPCLCPWRKFYCHWAGHIQILRAVQHPSHEKANQRQRWREMRTLLTQTFTSSKMKNMFGLVLHCGQQMSEFLEGKLSKHDNNVYTLEMKDFFSRYANDIIATSAFGVSVDSFNNPKNEFYLVGKQLTNFKSWRLLWLNISFLAPSISKFIYELVDDTLRTRERKGIIRPDMIHLLMQARKGELEEATKDGVDTSKNGSTLGRSSKLDLTDKDIAAQVTQFFFAGFDTSSNLLSFSSYLLAVHQEVQCRLQKEIDTMLIKSGGKILYEELQAQKYLDMVVSEVLRIYPPFDSIDRMCTKPYTIPASGDQPTVTFRKGDMLEFPFYGIQRDERFFPDPDRFDPERFSDENKHKIKPFTFLAFGAGPRNCIGNRFALMSAKIALAVLLSKFNFKVVEKTSIPLCLSNKLGSLDPKGGIWLGLELRNK</sequence>
<dbReference type="PRINTS" id="PR00463">
    <property type="entry name" value="EP450I"/>
</dbReference>
<comment type="subcellular location">
    <subcellularLocation>
        <location evidence="3">Endoplasmic reticulum membrane</location>
        <topology evidence="3">Peripheral membrane protein</topology>
    </subcellularLocation>
    <subcellularLocation>
        <location evidence="2">Microsome membrane</location>
        <topology evidence="2">Peripheral membrane protein</topology>
    </subcellularLocation>
</comment>
<dbReference type="PANTHER" id="PTHR24292">
    <property type="entry name" value="CYTOCHROME P450"/>
    <property type="match status" value="1"/>
</dbReference>
<dbReference type="PRINTS" id="PR00385">
    <property type="entry name" value="P450"/>
</dbReference>
<dbReference type="AlphaFoldDB" id="A0A7R9D4G8"/>
<keyword evidence="12" id="KW-0472">Membrane</keyword>
<dbReference type="InterPro" id="IPR017972">
    <property type="entry name" value="Cyt_P450_CS"/>
</dbReference>
<keyword evidence="11 14" id="KW-0503">Monooxygenase</keyword>
<dbReference type="GO" id="GO:0005506">
    <property type="term" value="F:iron ion binding"/>
    <property type="evidence" value="ECO:0007669"/>
    <property type="project" value="InterPro"/>
</dbReference>
<comment type="cofactor">
    <cofactor evidence="1 13">
        <name>heme</name>
        <dbReference type="ChEBI" id="CHEBI:30413"/>
    </cofactor>
</comment>
<dbReference type="FunFam" id="1.10.630.10:FF:000182">
    <property type="entry name" value="Cytochrome P450 3A4"/>
    <property type="match status" value="1"/>
</dbReference>
<dbReference type="CDD" id="cd11056">
    <property type="entry name" value="CYP6-like"/>
    <property type="match status" value="1"/>
</dbReference>
<evidence type="ECO:0000256" key="15">
    <source>
        <dbReference type="SAM" id="MobiDB-lite"/>
    </source>
</evidence>
<keyword evidence="6 13" id="KW-0479">Metal-binding</keyword>
<feature type="compositionally biased region" description="Basic and acidic residues" evidence="15">
    <location>
        <begin position="1"/>
        <end position="17"/>
    </location>
</feature>
<evidence type="ECO:0000256" key="12">
    <source>
        <dbReference type="ARBA" id="ARBA00023136"/>
    </source>
</evidence>
<evidence type="ECO:0000313" key="16">
    <source>
        <dbReference type="EMBL" id="CAD7407970.1"/>
    </source>
</evidence>
<dbReference type="InterPro" id="IPR002401">
    <property type="entry name" value="Cyt_P450_E_grp-I"/>
</dbReference>
<keyword evidence="8" id="KW-0492">Microsome</keyword>
<dbReference type="InterPro" id="IPR036396">
    <property type="entry name" value="Cyt_P450_sf"/>
</dbReference>
<dbReference type="Pfam" id="PF00067">
    <property type="entry name" value="p450"/>
    <property type="match status" value="1"/>
</dbReference>
<keyword evidence="9 14" id="KW-0560">Oxidoreductase</keyword>
<dbReference type="EMBL" id="OC320393">
    <property type="protein sequence ID" value="CAD7407970.1"/>
    <property type="molecule type" value="Genomic_DNA"/>
</dbReference>
<evidence type="ECO:0000256" key="3">
    <source>
        <dbReference type="ARBA" id="ARBA00004406"/>
    </source>
</evidence>
<evidence type="ECO:0000256" key="8">
    <source>
        <dbReference type="ARBA" id="ARBA00022848"/>
    </source>
</evidence>
<evidence type="ECO:0000256" key="11">
    <source>
        <dbReference type="ARBA" id="ARBA00023033"/>
    </source>
</evidence>
<dbReference type="SUPFAM" id="SSF48264">
    <property type="entry name" value="Cytochrome P450"/>
    <property type="match status" value="2"/>
</dbReference>
<name>A0A7R9D4G8_TIMCR</name>
<proteinExistence type="inferred from homology"/>
<comment type="similarity">
    <text evidence="4 14">Belongs to the cytochrome P450 family.</text>
</comment>
<dbReference type="InterPro" id="IPR050476">
    <property type="entry name" value="Insect_CytP450_Detox"/>
</dbReference>
<dbReference type="Gene3D" id="1.10.630.10">
    <property type="entry name" value="Cytochrome P450"/>
    <property type="match status" value="2"/>
</dbReference>
<evidence type="ECO:0000256" key="2">
    <source>
        <dbReference type="ARBA" id="ARBA00004174"/>
    </source>
</evidence>
<accession>A0A7R9D4G8</accession>
<dbReference type="GO" id="GO:0004497">
    <property type="term" value="F:monooxygenase activity"/>
    <property type="evidence" value="ECO:0007669"/>
    <property type="project" value="UniProtKB-KW"/>
</dbReference>
<feature type="binding site" description="axial binding residue" evidence="13">
    <location>
        <position position="589"/>
    </location>
    <ligand>
        <name>heme</name>
        <dbReference type="ChEBI" id="CHEBI:30413"/>
    </ligand>
    <ligandPart>
        <name>Fe</name>
        <dbReference type="ChEBI" id="CHEBI:18248"/>
    </ligandPart>
</feature>
<evidence type="ECO:0008006" key="17">
    <source>
        <dbReference type="Google" id="ProtNLM"/>
    </source>
</evidence>
<evidence type="ECO:0000256" key="1">
    <source>
        <dbReference type="ARBA" id="ARBA00001971"/>
    </source>
</evidence>
<dbReference type="GO" id="GO:0016705">
    <property type="term" value="F:oxidoreductase activity, acting on paired donors, with incorporation or reduction of molecular oxygen"/>
    <property type="evidence" value="ECO:0007669"/>
    <property type="project" value="InterPro"/>
</dbReference>
<evidence type="ECO:0000256" key="6">
    <source>
        <dbReference type="ARBA" id="ARBA00022723"/>
    </source>
</evidence>
<dbReference type="PROSITE" id="PS00086">
    <property type="entry name" value="CYTOCHROME_P450"/>
    <property type="match status" value="1"/>
</dbReference>
<keyword evidence="7" id="KW-0256">Endoplasmic reticulum</keyword>
<dbReference type="GO" id="GO:0020037">
    <property type="term" value="F:heme binding"/>
    <property type="evidence" value="ECO:0007669"/>
    <property type="project" value="InterPro"/>
</dbReference>
<organism evidence="16">
    <name type="scientific">Timema cristinae</name>
    <name type="common">Walking stick</name>
    <dbReference type="NCBI Taxonomy" id="61476"/>
    <lineage>
        <taxon>Eukaryota</taxon>
        <taxon>Metazoa</taxon>
        <taxon>Ecdysozoa</taxon>
        <taxon>Arthropoda</taxon>
        <taxon>Hexapoda</taxon>
        <taxon>Insecta</taxon>
        <taxon>Pterygota</taxon>
        <taxon>Neoptera</taxon>
        <taxon>Polyneoptera</taxon>
        <taxon>Phasmatodea</taxon>
        <taxon>Timematodea</taxon>
        <taxon>Timematoidea</taxon>
        <taxon>Timematidae</taxon>
        <taxon>Timema</taxon>
    </lineage>
</organism>
<dbReference type="GO" id="GO:0005789">
    <property type="term" value="C:endoplasmic reticulum membrane"/>
    <property type="evidence" value="ECO:0007669"/>
    <property type="project" value="UniProtKB-SubCell"/>
</dbReference>
<feature type="region of interest" description="Disordered" evidence="15">
    <location>
        <begin position="1"/>
        <end position="21"/>
    </location>
</feature>
<keyword evidence="5 13" id="KW-0349">Heme</keyword>
<gene>
    <name evidence="16" type="ORF">TCEB3V08_LOCUS9290</name>
</gene>
<evidence type="ECO:0000256" key="5">
    <source>
        <dbReference type="ARBA" id="ARBA00022617"/>
    </source>
</evidence>
<evidence type="ECO:0000256" key="9">
    <source>
        <dbReference type="ARBA" id="ARBA00023002"/>
    </source>
</evidence>
<reference evidence="16" key="1">
    <citation type="submission" date="2020-11" db="EMBL/GenBank/DDBJ databases">
        <authorList>
            <person name="Tran Van P."/>
        </authorList>
    </citation>
    <scope>NUCLEOTIDE SEQUENCE</scope>
</reference>
<keyword evidence="10 13" id="KW-0408">Iron</keyword>
<evidence type="ECO:0000256" key="10">
    <source>
        <dbReference type="ARBA" id="ARBA00023004"/>
    </source>
</evidence>
<dbReference type="InterPro" id="IPR001128">
    <property type="entry name" value="Cyt_P450"/>
</dbReference>
<evidence type="ECO:0000256" key="14">
    <source>
        <dbReference type="RuleBase" id="RU000461"/>
    </source>
</evidence>
<dbReference type="PANTHER" id="PTHR24292:SF54">
    <property type="entry name" value="CYP9F3-RELATED"/>
    <property type="match status" value="1"/>
</dbReference>
<protein>
    <recommendedName>
        <fullName evidence="17">Cytochrome P450</fullName>
    </recommendedName>
</protein>